<dbReference type="PANTHER" id="PTHR31696:SF3">
    <property type="entry name" value="OS09G0463600 PROTEIN"/>
    <property type="match status" value="1"/>
</dbReference>
<gene>
    <name evidence="1" type="ORF">B296_00027141</name>
</gene>
<dbReference type="PANTHER" id="PTHR31696">
    <property type="entry name" value="PROTEIN MIZU-KUSSEI 1"/>
    <property type="match status" value="1"/>
</dbReference>
<evidence type="ECO:0000313" key="1">
    <source>
        <dbReference type="EMBL" id="RRT71753.1"/>
    </source>
</evidence>
<comment type="caution">
    <text evidence="1">The sequence shown here is derived from an EMBL/GenBank/DDBJ whole genome shotgun (WGS) entry which is preliminary data.</text>
</comment>
<dbReference type="InterPro" id="IPR006460">
    <property type="entry name" value="MIZ1-like_pln"/>
</dbReference>
<dbReference type="Pfam" id="PF04759">
    <property type="entry name" value="DUF617"/>
    <property type="match status" value="1"/>
</dbReference>
<dbReference type="NCBIfam" id="TIGR01570">
    <property type="entry name" value="A_thal_3588"/>
    <property type="match status" value="1"/>
</dbReference>
<evidence type="ECO:0000313" key="2">
    <source>
        <dbReference type="Proteomes" id="UP000287651"/>
    </source>
</evidence>
<proteinExistence type="predicted"/>
<name>A0A427A6D9_ENSVE</name>
<dbReference type="GO" id="GO:0010274">
    <property type="term" value="P:hydrotropism"/>
    <property type="evidence" value="ECO:0007669"/>
    <property type="project" value="InterPro"/>
</dbReference>
<dbReference type="Proteomes" id="UP000287651">
    <property type="component" value="Unassembled WGS sequence"/>
</dbReference>
<dbReference type="EMBL" id="AMZH03003619">
    <property type="protein sequence ID" value="RRT71753.1"/>
    <property type="molecule type" value="Genomic_DNA"/>
</dbReference>
<organism evidence="1 2">
    <name type="scientific">Ensete ventricosum</name>
    <name type="common">Abyssinian banana</name>
    <name type="synonym">Musa ensete</name>
    <dbReference type="NCBI Taxonomy" id="4639"/>
    <lineage>
        <taxon>Eukaryota</taxon>
        <taxon>Viridiplantae</taxon>
        <taxon>Streptophyta</taxon>
        <taxon>Embryophyta</taxon>
        <taxon>Tracheophyta</taxon>
        <taxon>Spermatophyta</taxon>
        <taxon>Magnoliopsida</taxon>
        <taxon>Liliopsida</taxon>
        <taxon>Zingiberales</taxon>
        <taxon>Musaceae</taxon>
        <taxon>Ensete</taxon>
    </lineage>
</organism>
<protein>
    <recommendedName>
        <fullName evidence="3">Protein MIZU-KUSSEI 1</fullName>
    </recommendedName>
</protein>
<sequence length="264" mass="29467">MDMTCPTIHHSYLFPFPSHKHQPLENIFILSFLPYSHLLLKQKMQSLLETPGLVSLLRRSTNRRAKTAGGGIFRMFKLKTGFTSGCKMAALAGRHNKSLLSGNSTTITLFGYRRGRVSLAIQENPTSAPIFLLELPMLTGTLHKEMASGLVKIALESETKTHKKRLVEECMWAVYCNGRKSGYSVRKKQASDEERHVMQLLRGVSMGAGVLPCASEKDVADGELTYMRARFERVVGSKDSEALYMINPDGTGVPELSIFLVRMK</sequence>
<evidence type="ECO:0008006" key="3">
    <source>
        <dbReference type="Google" id="ProtNLM"/>
    </source>
</evidence>
<dbReference type="AlphaFoldDB" id="A0A427A6D9"/>
<accession>A0A427A6D9</accession>
<reference evidence="1 2" key="1">
    <citation type="journal article" date="2014" name="Agronomy (Basel)">
        <title>A Draft Genome Sequence for Ensete ventricosum, the Drought-Tolerant Tree Against Hunger.</title>
        <authorList>
            <person name="Harrison J."/>
            <person name="Moore K.A."/>
            <person name="Paszkiewicz K."/>
            <person name="Jones T."/>
            <person name="Grant M."/>
            <person name="Ambacheew D."/>
            <person name="Muzemil S."/>
            <person name="Studholme D.J."/>
        </authorList>
    </citation>
    <scope>NUCLEOTIDE SEQUENCE [LARGE SCALE GENOMIC DNA]</scope>
</reference>